<dbReference type="Pfam" id="PF10865">
    <property type="entry name" value="DUF2703"/>
    <property type="match status" value="1"/>
</dbReference>
<comment type="caution">
    <text evidence="1">The sequence shown here is derived from an EMBL/GenBank/DDBJ whole genome shotgun (WGS) entry which is preliminary data.</text>
</comment>
<dbReference type="AlphaFoldDB" id="A0AAW9Q3V6"/>
<evidence type="ECO:0000313" key="2">
    <source>
        <dbReference type="Proteomes" id="UP001333818"/>
    </source>
</evidence>
<proteinExistence type="predicted"/>
<reference evidence="1" key="1">
    <citation type="submission" date="2024-01" db="EMBL/GenBank/DDBJ databases">
        <title>Bank of Algae and Cyanobacteria of the Azores (BACA) strain genomes.</title>
        <authorList>
            <person name="Luz R."/>
            <person name="Cordeiro R."/>
            <person name="Fonseca A."/>
            <person name="Goncalves V."/>
        </authorList>
    </citation>
    <scope>NUCLEOTIDE SEQUENCE</scope>
    <source>
        <strain evidence="1">BACA0141</strain>
    </source>
</reference>
<evidence type="ECO:0000313" key="1">
    <source>
        <dbReference type="EMBL" id="MEE3717306.1"/>
    </source>
</evidence>
<organism evidence="1 2">
    <name type="scientific">Tumidithrix elongata BACA0141</name>
    <dbReference type="NCBI Taxonomy" id="2716417"/>
    <lineage>
        <taxon>Bacteria</taxon>
        <taxon>Bacillati</taxon>
        <taxon>Cyanobacteriota</taxon>
        <taxon>Cyanophyceae</taxon>
        <taxon>Pseudanabaenales</taxon>
        <taxon>Pseudanabaenaceae</taxon>
        <taxon>Tumidithrix</taxon>
        <taxon>Tumidithrix elongata</taxon>
    </lineage>
</organism>
<sequence>MNISPVMNHPPRTLDLELLALDLSTCTPCVGTLANIQQAIALLQDLLKTMGMTISVRPIVIESESQARQLQFATSPTIRINGADIALETLERQCDSCTDLCGCEGINCRVWRYQGEEYTEAPVGMIVDAILGTIYNHQQPAIVLPNTYADVPNNLKQFFNSKAEQSSACCSVNEQATCCDADKKTECCGTQVATPATCGCQSLRTLNVESAKHGKRG</sequence>
<dbReference type="Proteomes" id="UP001333818">
    <property type="component" value="Unassembled WGS sequence"/>
</dbReference>
<keyword evidence="2" id="KW-1185">Reference proteome</keyword>
<gene>
    <name evidence="1" type="ORF">V2H45_11150</name>
</gene>
<dbReference type="RefSeq" id="WP_330483735.1">
    <property type="nucleotide sequence ID" value="NZ_JAZBJZ010000038.1"/>
</dbReference>
<dbReference type="EMBL" id="JAZBJZ010000038">
    <property type="protein sequence ID" value="MEE3717306.1"/>
    <property type="molecule type" value="Genomic_DNA"/>
</dbReference>
<name>A0AAW9Q3V6_9CYAN</name>
<accession>A0AAW9Q3V6</accession>
<dbReference type="InterPro" id="IPR021219">
    <property type="entry name" value="DUF2703"/>
</dbReference>
<protein>
    <submittedName>
        <fullName evidence="1">DUF2703 domain-containing protein</fullName>
    </submittedName>
</protein>